<organism evidence="1 2">
    <name type="scientific">Achromobacter deleyi</name>
    <dbReference type="NCBI Taxonomy" id="1353891"/>
    <lineage>
        <taxon>Bacteria</taxon>
        <taxon>Pseudomonadati</taxon>
        <taxon>Pseudomonadota</taxon>
        <taxon>Betaproteobacteria</taxon>
        <taxon>Burkholderiales</taxon>
        <taxon>Alcaligenaceae</taxon>
        <taxon>Achromobacter</taxon>
    </lineage>
</organism>
<dbReference type="Proteomes" id="UP000494111">
    <property type="component" value="Unassembled WGS sequence"/>
</dbReference>
<evidence type="ECO:0000313" key="1">
    <source>
        <dbReference type="EMBL" id="CAB3718574.1"/>
    </source>
</evidence>
<dbReference type="AlphaFoldDB" id="A0A6S7AGG0"/>
<gene>
    <name evidence="1" type="ORF">LMG3458_03750</name>
</gene>
<evidence type="ECO:0000313" key="2">
    <source>
        <dbReference type="Proteomes" id="UP000494111"/>
    </source>
</evidence>
<accession>A0A6S7AGG0</accession>
<name>A0A6S7AGG0_9BURK</name>
<sequence length="86" mass="9450">MMPTIFVLDVEEFSALVAHARQRDELRVSGPTKGYWRIEADTQIQFSRKALGFKPAVWNGALTGGLIGEVVQFDKDTLRIIGGSAA</sequence>
<dbReference type="EMBL" id="CADIJO010000013">
    <property type="protein sequence ID" value="CAB3718574.1"/>
    <property type="molecule type" value="Genomic_DNA"/>
</dbReference>
<reference evidence="1 2" key="1">
    <citation type="submission" date="2020-04" db="EMBL/GenBank/DDBJ databases">
        <authorList>
            <person name="De Canck E."/>
        </authorList>
    </citation>
    <scope>NUCLEOTIDE SEQUENCE [LARGE SCALE GENOMIC DNA]</scope>
    <source>
        <strain evidence="1 2">LMG 3458</strain>
    </source>
</reference>
<dbReference type="RefSeq" id="WP_343038577.1">
    <property type="nucleotide sequence ID" value="NZ_CADIJO010000013.1"/>
</dbReference>
<protein>
    <submittedName>
        <fullName evidence="1">Uncharacterized protein</fullName>
    </submittedName>
</protein>
<proteinExistence type="predicted"/>